<feature type="modified residue" description="4-aspartylphosphate" evidence="5">
    <location>
        <position position="54"/>
    </location>
</feature>
<dbReference type="RefSeq" id="WP_208256770.1">
    <property type="nucleotide sequence ID" value="NZ_JAGEOJ010000007.1"/>
</dbReference>
<dbReference type="Pfam" id="PF00196">
    <property type="entry name" value="GerE"/>
    <property type="match status" value="1"/>
</dbReference>
<proteinExistence type="predicted"/>
<dbReference type="InterPro" id="IPR001789">
    <property type="entry name" value="Sig_transdc_resp-reg_receiver"/>
</dbReference>
<dbReference type="EMBL" id="JAGEOJ010000007">
    <property type="protein sequence ID" value="MBO2448988.1"/>
    <property type="molecule type" value="Genomic_DNA"/>
</dbReference>
<keyword evidence="1 5" id="KW-0597">Phosphoprotein</keyword>
<dbReference type="InterPro" id="IPR058245">
    <property type="entry name" value="NreC/VraR/RcsB-like_REC"/>
</dbReference>
<evidence type="ECO:0000259" key="7">
    <source>
        <dbReference type="PROSITE" id="PS50110"/>
    </source>
</evidence>
<evidence type="ECO:0000256" key="3">
    <source>
        <dbReference type="ARBA" id="ARBA00023125"/>
    </source>
</evidence>
<reference evidence="8" key="1">
    <citation type="submission" date="2021-03" db="EMBL/GenBank/DDBJ databases">
        <authorList>
            <person name="Kanchanasin P."/>
            <person name="Saeng-In P."/>
            <person name="Phongsopitanun W."/>
            <person name="Yuki M."/>
            <person name="Kudo T."/>
            <person name="Ohkuma M."/>
            <person name="Tanasupawat S."/>
        </authorList>
    </citation>
    <scope>NUCLEOTIDE SEQUENCE</scope>
    <source>
        <strain evidence="8">GKU 128</strain>
    </source>
</reference>
<accession>A0A939T433</accession>
<sequence length="234" mass="24450">MIRVLLADDQPVMRAGLAMLLDAEPDIEVVGQVGDGAAAVEAARLLGPQVVVMDVRMPGMDGVEATRAIVADAARAGVASRAGVADGPDPPVRVLILTTYDADDLVIDALRSGAAGFLLKFTGPAELVLAVRAVAAGHGWLDPVVTGRLVRELTTRSQPASVPPERLRGLTPRELQILKEVARGLSNAEIAARLVISEATVKTHFTRVLMKLGLRDRAQAVASAYQSGLVESGG</sequence>
<dbReference type="Proteomes" id="UP000669179">
    <property type="component" value="Unassembled WGS sequence"/>
</dbReference>
<protein>
    <submittedName>
        <fullName evidence="8">Response regulator transcription factor</fullName>
    </submittedName>
</protein>
<keyword evidence="3" id="KW-0238">DNA-binding</keyword>
<organism evidence="8 9">
    <name type="scientific">Actinomadura barringtoniae</name>
    <dbReference type="NCBI Taxonomy" id="1427535"/>
    <lineage>
        <taxon>Bacteria</taxon>
        <taxon>Bacillati</taxon>
        <taxon>Actinomycetota</taxon>
        <taxon>Actinomycetes</taxon>
        <taxon>Streptosporangiales</taxon>
        <taxon>Thermomonosporaceae</taxon>
        <taxon>Actinomadura</taxon>
    </lineage>
</organism>
<dbReference type="InterPro" id="IPR000792">
    <property type="entry name" value="Tscrpt_reg_LuxR_C"/>
</dbReference>
<dbReference type="PROSITE" id="PS00622">
    <property type="entry name" value="HTH_LUXR_1"/>
    <property type="match status" value="1"/>
</dbReference>
<feature type="domain" description="HTH luxR-type" evidence="6">
    <location>
        <begin position="163"/>
        <end position="228"/>
    </location>
</feature>
<dbReference type="SMART" id="SM00421">
    <property type="entry name" value="HTH_LUXR"/>
    <property type="match status" value="1"/>
</dbReference>
<dbReference type="SUPFAM" id="SSF46894">
    <property type="entry name" value="C-terminal effector domain of the bipartite response regulators"/>
    <property type="match status" value="1"/>
</dbReference>
<gene>
    <name evidence="8" type="ORF">J4573_17935</name>
</gene>
<dbReference type="InterPro" id="IPR011006">
    <property type="entry name" value="CheY-like_superfamily"/>
</dbReference>
<dbReference type="AlphaFoldDB" id="A0A939T433"/>
<comment type="caution">
    <text evidence="8">The sequence shown here is derived from an EMBL/GenBank/DDBJ whole genome shotgun (WGS) entry which is preliminary data.</text>
</comment>
<dbReference type="SUPFAM" id="SSF52172">
    <property type="entry name" value="CheY-like"/>
    <property type="match status" value="1"/>
</dbReference>
<keyword evidence="2" id="KW-0805">Transcription regulation</keyword>
<evidence type="ECO:0000313" key="8">
    <source>
        <dbReference type="EMBL" id="MBO2448988.1"/>
    </source>
</evidence>
<dbReference type="PROSITE" id="PS50043">
    <property type="entry name" value="HTH_LUXR_2"/>
    <property type="match status" value="1"/>
</dbReference>
<dbReference type="CDD" id="cd17535">
    <property type="entry name" value="REC_NarL-like"/>
    <property type="match status" value="1"/>
</dbReference>
<evidence type="ECO:0000313" key="9">
    <source>
        <dbReference type="Proteomes" id="UP000669179"/>
    </source>
</evidence>
<dbReference type="Gene3D" id="3.40.50.2300">
    <property type="match status" value="1"/>
</dbReference>
<dbReference type="SMART" id="SM00448">
    <property type="entry name" value="REC"/>
    <property type="match status" value="1"/>
</dbReference>
<dbReference type="InterPro" id="IPR016032">
    <property type="entry name" value="Sig_transdc_resp-reg_C-effctor"/>
</dbReference>
<evidence type="ECO:0000256" key="5">
    <source>
        <dbReference type="PROSITE-ProRule" id="PRU00169"/>
    </source>
</evidence>
<dbReference type="CDD" id="cd06170">
    <property type="entry name" value="LuxR_C_like"/>
    <property type="match status" value="1"/>
</dbReference>
<dbReference type="GO" id="GO:0000160">
    <property type="term" value="P:phosphorelay signal transduction system"/>
    <property type="evidence" value="ECO:0007669"/>
    <property type="project" value="InterPro"/>
</dbReference>
<dbReference type="Pfam" id="PF00072">
    <property type="entry name" value="Response_reg"/>
    <property type="match status" value="1"/>
</dbReference>
<keyword evidence="9" id="KW-1185">Reference proteome</keyword>
<dbReference type="PANTHER" id="PTHR43214:SF24">
    <property type="entry name" value="TRANSCRIPTIONAL REGULATORY PROTEIN NARL-RELATED"/>
    <property type="match status" value="1"/>
</dbReference>
<evidence type="ECO:0000256" key="2">
    <source>
        <dbReference type="ARBA" id="ARBA00023015"/>
    </source>
</evidence>
<dbReference type="PROSITE" id="PS50110">
    <property type="entry name" value="RESPONSE_REGULATORY"/>
    <property type="match status" value="1"/>
</dbReference>
<keyword evidence="4" id="KW-0804">Transcription</keyword>
<dbReference type="PANTHER" id="PTHR43214">
    <property type="entry name" value="TWO-COMPONENT RESPONSE REGULATOR"/>
    <property type="match status" value="1"/>
</dbReference>
<dbReference type="GO" id="GO:0006355">
    <property type="term" value="P:regulation of DNA-templated transcription"/>
    <property type="evidence" value="ECO:0007669"/>
    <property type="project" value="InterPro"/>
</dbReference>
<dbReference type="InterPro" id="IPR039420">
    <property type="entry name" value="WalR-like"/>
</dbReference>
<evidence type="ECO:0000256" key="4">
    <source>
        <dbReference type="ARBA" id="ARBA00023163"/>
    </source>
</evidence>
<feature type="domain" description="Response regulatory" evidence="7">
    <location>
        <begin position="3"/>
        <end position="135"/>
    </location>
</feature>
<evidence type="ECO:0000259" key="6">
    <source>
        <dbReference type="PROSITE" id="PS50043"/>
    </source>
</evidence>
<dbReference type="PRINTS" id="PR00038">
    <property type="entry name" value="HTHLUXR"/>
</dbReference>
<evidence type="ECO:0000256" key="1">
    <source>
        <dbReference type="ARBA" id="ARBA00022553"/>
    </source>
</evidence>
<name>A0A939T433_9ACTN</name>
<dbReference type="GO" id="GO:0003677">
    <property type="term" value="F:DNA binding"/>
    <property type="evidence" value="ECO:0007669"/>
    <property type="project" value="UniProtKB-KW"/>
</dbReference>